<keyword evidence="8" id="KW-1133">Transmembrane helix</keyword>
<keyword evidence="8" id="KW-0812">Transmembrane</keyword>
<evidence type="ECO:0000313" key="11">
    <source>
        <dbReference type="Proteomes" id="UP000663827"/>
    </source>
</evidence>
<name>A0A8H3HZB0_9AGAM</name>
<dbReference type="GO" id="GO:0006893">
    <property type="term" value="P:Golgi to plasma membrane transport"/>
    <property type="evidence" value="ECO:0007669"/>
    <property type="project" value="TreeGrafter"/>
</dbReference>
<dbReference type="InterPro" id="IPR032403">
    <property type="entry name" value="Exo84_C"/>
</dbReference>
<dbReference type="GO" id="GO:0030133">
    <property type="term" value="C:transport vesicle"/>
    <property type="evidence" value="ECO:0007669"/>
    <property type="project" value="UniProtKB-SubCell"/>
</dbReference>
<dbReference type="GO" id="GO:0000145">
    <property type="term" value="C:exocyst"/>
    <property type="evidence" value="ECO:0007669"/>
    <property type="project" value="InterPro"/>
</dbReference>
<accession>A0A8H3HZB0</accession>
<sequence length="919" mass="101496">MKSLRTRRSTPSTIPPRPKQKLSKGGKDARKSRVDDKMKRRMSARYADISDPRDAEVPDMPDLRDLRRIAQGGAPAMTFYDEDEDDVGGPGGGAEETRVDVLDVRDLEHEEFDPDAYLRSKLASSTEAELRAFQASLQTTKDATALDLQKNVFKNYSDFVVISKEISTLENDMLELKASLQEWKNMPSLLALDPSTSTTGESANVTDTRRRTARSSIADLRTLYISQLQTLHSTIEGSATLVPTIPGRHIIAEASDLQQLNAATYRPEHGAHIVLLDDSLLVARRRRGRLVADRAWQLGEISLVDVRDTSELQNVFKIKRGQDTFVYKTERLTDKRALLSQFRKAAEELATRKRKEREGEHEKRRSLWVAGDRKSLALDAMPALPAWMAEMAAGSAGATAKAEQDERWINNFIDELTVAVALRDWDSAGRTAMVPGLSSKLTPLAEQLTTELLGALADPAQRRSSTIKVVAYIVRLGPDALVQARDTFLDARALLMRKRVRAIRFEGDVRAYIKELALIVFTSVKHTADWFLASFKDFEMASGLIRWAKEQVEDFARMFCIQVYGSETNAYDQALATDDMTIAQECIQIAKNQNRRLLRDIGMDFSFVLLDLISIPVPHSDAKSHVVPEISLPDTPIESGLYYSHRDNLLMGSGEERQRVQVELTNDDGGGYNWPYEFEVWKNVSGKDDERIHLQDVRATPIFWDRDNNQPVGTFIRFHIKDTNNFVSGSNFIQVEPDPAISMSSVSTMSTASVASVMSTATITTLVTSSRPTTARNPATEMASATASPGPTSLTTNTGAVAGGVVGGVLVLAAITAALVLFLRRRASKPRKEKIDILSQPTAATPFIYEDPYRARTDQQRYDDPSQPYQGAGDAPPIYSPAPTSPNPLSPGGPSSHASVAPGVSTKKGAYAPVSTIPH</sequence>
<evidence type="ECO:0000256" key="7">
    <source>
        <dbReference type="SAM" id="MobiDB-lite"/>
    </source>
</evidence>
<keyword evidence="4" id="KW-0813">Transport</keyword>
<evidence type="ECO:0000256" key="2">
    <source>
        <dbReference type="ARBA" id="ARBA00007210"/>
    </source>
</evidence>
<dbReference type="GO" id="GO:0015031">
    <property type="term" value="P:protein transport"/>
    <property type="evidence" value="ECO:0007669"/>
    <property type="project" value="UniProtKB-KW"/>
</dbReference>
<evidence type="ECO:0000256" key="3">
    <source>
        <dbReference type="ARBA" id="ARBA00021269"/>
    </source>
</evidence>
<dbReference type="SUPFAM" id="SSF74788">
    <property type="entry name" value="Cullin repeat-like"/>
    <property type="match status" value="1"/>
</dbReference>
<evidence type="ECO:0000256" key="1">
    <source>
        <dbReference type="ARBA" id="ARBA00004398"/>
    </source>
</evidence>
<evidence type="ECO:0000256" key="6">
    <source>
        <dbReference type="ARBA" id="ARBA00022927"/>
    </source>
</evidence>
<feature type="transmembrane region" description="Helical" evidence="8">
    <location>
        <begin position="801"/>
        <end position="823"/>
    </location>
</feature>
<dbReference type="InterPro" id="IPR033961">
    <property type="entry name" value="Exo84"/>
</dbReference>
<dbReference type="EMBL" id="CAJNJQ010005529">
    <property type="protein sequence ID" value="CAE7219473.1"/>
    <property type="molecule type" value="Genomic_DNA"/>
</dbReference>
<feature type="compositionally biased region" description="Pro residues" evidence="7">
    <location>
        <begin position="878"/>
        <end position="891"/>
    </location>
</feature>
<evidence type="ECO:0000259" key="9">
    <source>
        <dbReference type="Pfam" id="PF16528"/>
    </source>
</evidence>
<proteinExistence type="inferred from homology"/>
<dbReference type="PANTHER" id="PTHR21426">
    <property type="entry name" value="EXOCYST COMPLEX COMPONENT 8"/>
    <property type="match status" value="1"/>
</dbReference>
<evidence type="ECO:0000256" key="4">
    <source>
        <dbReference type="ARBA" id="ARBA00022448"/>
    </source>
</evidence>
<dbReference type="AlphaFoldDB" id="A0A8H3HZB0"/>
<comment type="subcellular location">
    <subcellularLocation>
        <location evidence="1">Cytoplasmic vesicle</location>
        <location evidence="1">Secretory vesicle</location>
    </subcellularLocation>
</comment>
<dbReference type="InterPro" id="IPR016159">
    <property type="entry name" value="Cullin_repeat-like_dom_sf"/>
</dbReference>
<keyword evidence="5" id="KW-0268">Exocytosis</keyword>
<dbReference type="GO" id="GO:0006887">
    <property type="term" value="P:exocytosis"/>
    <property type="evidence" value="ECO:0007669"/>
    <property type="project" value="UniProtKB-KW"/>
</dbReference>
<dbReference type="Pfam" id="PF08700">
    <property type="entry name" value="VPS51_Exo84_N"/>
    <property type="match status" value="1"/>
</dbReference>
<comment type="similarity">
    <text evidence="2">Belongs to the EXO84 family.</text>
</comment>
<gene>
    <name evidence="10" type="ORF">RDB_LOCUS164805</name>
</gene>
<dbReference type="Pfam" id="PF16528">
    <property type="entry name" value="Exo84_C"/>
    <property type="match status" value="1"/>
</dbReference>
<keyword evidence="6" id="KW-0653">Protein transport</keyword>
<dbReference type="InterPro" id="IPR011993">
    <property type="entry name" value="PH-like_dom_sf"/>
</dbReference>
<feature type="domain" description="Exocyst component Exo84 C-terminal" evidence="9">
    <location>
        <begin position="433"/>
        <end position="605"/>
    </location>
</feature>
<dbReference type="SUPFAM" id="SSF50729">
    <property type="entry name" value="PH domain-like"/>
    <property type="match status" value="1"/>
</dbReference>
<comment type="caution">
    <text evidence="10">The sequence shown here is derived from an EMBL/GenBank/DDBJ whole genome shotgun (WGS) entry which is preliminary data.</text>
</comment>
<dbReference type="Gene3D" id="2.30.29.30">
    <property type="entry name" value="Pleckstrin-homology domain (PH domain)/Phosphotyrosine-binding domain (PTB)"/>
    <property type="match status" value="1"/>
</dbReference>
<dbReference type="PANTHER" id="PTHR21426:SF12">
    <property type="entry name" value="EXOCYST COMPLEX COMPONENT 8"/>
    <property type="match status" value="1"/>
</dbReference>
<keyword evidence="8" id="KW-0472">Membrane</keyword>
<dbReference type="Gene3D" id="1.20.58.1220">
    <property type="entry name" value="Exo84p, C-terminal helical domain"/>
    <property type="match status" value="1"/>
</dbReference>
<feature type="compositionally biased region" description="Basic and acidic residues" evidence="7">
    <location>
        <begin position="48"/>
        <end position="59"/>
    </location>
</feature>
<feature type="region of interest" description="Disordered" evidence="7">
    <location>
        <begin position="768"/>
        <end position="791"/>
    </location>
</feature>
<evidence type="ECO:0000256" key="5">
    <source>
        <dbReference type="ARBA" id="ARBA00022483"/>
    </source>
</evidence>
<protein>
    <recommendedName>
        <fullName evidence="3">Exocyst complex component EXO84</fullName>
    </recommendedName>
</protein>
<feature type="region of interest" description="Disordered" evidence="7">
    <location>
        <begin position="1"/>
        <end position="59"/>
    </location>
</feature>
<dbReference type="InterPro" id="IPR042560">
    <property type="entry name" value="Exo84_C_2"/>
</dbReference>
<reference evidence="10" key="1">
    <citation type="submission" date="2021-01" db="EMBL/GenBank/DDBJ databases">
        <authorList>
            <person name="Kaushik A."/>
        </authorList>
    </citation>
    <scope>NUCLEOTIDE SEQUENCE</scope>
    <source>
        <strain evidence="10">AG5</strain>
    </source>
</reference>
<dbReference type="Proteomes" id="UP000663827">
    <property type="component" value="Unassembled WGS sequence"/>
</dbReference>
<feature type="region of interest" description="Disordered" evidence="7">
    <location>
        <begin position="858"/>
        <end position="919"/>
    </location>
</feature>
<dbReference type="Pfam" id="PF25345">
    <property type="entry name" value="PH_EXO84"/>
    <property type="match status" value="1"/>
</dbReference>
<feature type="compositionally biased region" description="Basic and acidic residues" evidence="7">
    <location>
        <begin position="25"/>
        <end position="38"/>
    </location>
</feature>
<organism evidence="10 11">
    <name type="scientific">Rhizoctonia solani</name>
    <dbReference type="NCBI Taxonomy" id="456999"/>
    <lineage>
        <taxon>Eukaryota</taxon>
        <taxon>Fungi</taxon>
        <taxon>Dikarya</taxon>
        <taxon>Basidiomycota</taxon>
        <taxon>Agaricomycotina</taxon>
        <taxon>Agaricomycetes</taxon>
        <taxon>Cantharellales</taxon>
        <taxon>Ceratobasidiaceae</taxon>
        <taxon>Rhizoctonia</taxon>
    </lineage>
</organism>
<evidence type="ECO:0000256" key="8">
    <source>
        <dbReference type="SAM" id="Phobius"/>
    </source>
</evidence>
<evidence type="ECO:0000313" key="10">
    <source>
        <dbReference type="EMBL" id="CAE7219473.1"/>
    </source>
</evidence>